<dbReference type="InterPro" id="IPR027417">
    <property type="entry name" value="P-loop_NTPase"/>
</dbReference>
<evidence type="ECO:0000256" key="1">
    <source>
        <dbReference type="ARBA" id="ARBA00000085"/>
    </source>
</evidence>
<dbReference type="InterPro" id="IPR029016">
    <property type="entry name" value="GAF-like_dom_sf"/>
</dbReference>
<dbReference type="SUPFAM" id="SSF55785">
    <property type="entry name" value="PYP-like sensor domain (PAS domain)"/>
    <property type="match status" value="2"/>
</dbReference>
<dbReference type="SUPFAM" id="SSF55781">
    <property type="entry name" value="GAF domain-like"/>
    <property type="match status" value="1"/>
</dbReference>
<feature type="domain" description="Protein kinase" evidence="4">
    <location>
        <begin position="5"/>
        <end position="273"/>
    </location>
</feature>
<dbReference type="Pfam" id="PF13191">
    <property type="entry name" value="AAA_16"/>
    <property type="match status" value="1"/>
</dbReference>
<dbReference type="PANTHER" id="PTHR43642:SF1">
    <property type="entry name" value="HYBRID SIGNAL TRANSDUCTION HISTIDINE KINASE G"/>
    <property type="match status" value="1"/>
</dbReference>
<dbReference type="SMART" id="SM00388">
    <property type="entry name" value="HisKA"/>
    <property type="match status" value="1"/>
</dbReference>
<dbReference type="InterPro" id="IPR036890">
    <property type="entry name" value="HATPase_C_sf"/>
</dbReference>
<dbReference type="CDD" id="cd14014">
    <property type="entry name" value="STKc_PknB_like"/>
    <property type="match status" value="1"/>
</dbReference>
<dbReference type="EMBL" id="JACFYJ010000004">
    <property type="protein sequence ID" value="MEI5996385.1"/>
    <property type="molecule type" value="Genomic_DNA"/>
</dbReference>
<dbReference type="SUPFAM" id="SSF56112">
    <property type="entry name" value="Protein kinase-like (PK-like)"/>
    <property type="match status" value="1"/>
</dbReference>
<dbReference type="InterPro" id="IPR003661">
    <property type="entry name" value="HisK_dim/P_dom"/>
</dbReference>
<protein>
    <recommendedName>
        <fullName evidence="2">histidine kinase</fullName>
        <ecNumber evidence="2">2.7.13.3</ecNumber>
    </recommendedName>
</protein>
<feature type="domain" description="PAC" evidence="6">
    <location>
        <begin position="1539"/>
        <end position="1590"/>
    </location>
</feature>
<dbReference type="Pfam" id="PF00069">
    <property type="entry name" value="Pkinase"/>
    <property type="match status" value="1"/>
</dbReference>
<dbReference type="InterPro" id="IPR003018">
    <property type="entry name" value="GAF"/>
</dbReference>
<sequence length="1988" mass="220738">MDLSGYELQSLREDADSSLYRARRRGDAASVLALIATRASSRLVARLEHEHALASTLDPAWAARPLALDLRNESATLILADAGGTPLHRKLGRPLELGRFLRIAVGLASAVRHVHQSGLVHKDIKPANVLVDGNDQVRLTGFGIASLLPLEHQPPTPPEVVAGTFAYMAPEQTGRMNRSIDTRSDLYSLGVTLYEMLTGTLPFMASDPMEWIHCHIARMPPPPRERVRAVPEPVERLILKLMAKTAEERYQTAAGVEADLRSCLAAWTVHRRIEPFELGAHDVSDRLLIPEKLYGREAQIESLVAAFDRIVAGGTTELVLIAGYAGIGKSSVVNELHKVLVPPRGLFAAGKFDQYKRDIPYVTFAQAFQWLVRDLLSKSDDEVEPWRRALVEALAPNGQIIVNLIPELALIIGEQPPVPNLPPKDAQNLFHFVFRRFLGVFARPEHPLALFIDDLQWLDTATLELLEHLVTHPDVRHVLLVGAYRDNEVGASHPLTHTLESIRDAQGKVQQFTLAPLLPESVTQLVADSLHCDSATASPLAQLVHEKTGGNPFFTIQFLTTLHDEELLRFDHGSAAWRWDLPRIRAKGFTDNVADLMAAKLGRLPVPTREALGQLACLGNVADVTALTWVQDGTEETTNASLWEAVRAGLVFRVGHTYVFAHDRVQEAAYALIPRGERAAAHLRIGRALASRMAPEAREEMIFDIVNHLNRGAALITSAAERAQTVALNLIAGKRAMNSTAYASARSYLEQAVALLPADAWTQSYESTLELYLAFSECEYLVGDFAKADMLADMILDKARSNLDRSRVFSLRMELYQLAGKYDESFGVALAALRDFGIVFPDNDQGVQMAVANALREIPVNQAGRPIHALVDAPVADDPANRAIINLLVEAMPCAFAARPVFYPLFTLTAVNLSLLYGNTDYSSFAYGNFALFLVSRVADIPAAVQFSEMSLRLNDKFGNRRLYGKLLHLYCSHVNFWRCHISANLPVFERATTACMEVGDLVFAGNLAFNAVWQMIEKGETLEDVQTHSARYATLMQESHNDAVHETIRIERQFVASLQGKTAQTLQLNDETFDEAACCEAIIRSNWGCGIGVYRIIKLMLAYIDCRYADALHAAAQAEAVISSVMALSIEPTFHFFHVLTLTALYPDASAQQQQAFRAILDAKLPKFEMWATHGPENYGNRLALVRAELARIEGRDAEAMRHYEEAIRSAREHGFIQNQAMAHELAARFHASRGLASLAENGLMMARACYERWGAEGKLRQLERLYPRFARRSAHQPTNQDGTVATSVEHLDLATVVKVSQSIFSGVDLKELVHTLMVLALEHAGANRGLLMLARGDDLLIEAEASTAHTAVDVRLPRARTTAGQLPESVLRYVVRTRDLLLLDDAATQSPFSKDEYVVRHGCHSILCLPLVKQTKLIGVLYLENNLASDVFTPERTAVLRLLASQAAMSLETARLYADLRNAEALLADAQRLSNTGSFDWHVSVGRFFCSKESFRIFGHEADSTPTIDMLFGRVHPNDAMFVRLTFDRATRDRQAFDIEHRLLMPDGSVRHVQIIAHVVADEHDQLRVLGAVKDITLRKEAHAALERSEQRYRSVFFDVPVGLWQTEAQPLIDLLTDLRRQGVENLSEYIDAHPGWLDDAMKLLIVEEVNHHAAQMFGAKDRRALLGPVPWVWRESPGTFRRALESRYNGETTFQESTKLPTLDGRIIDVLFTVARPSSSEDMGIALISLVDLTERVRAEDMLQRLQADFAHAARISMLGELAASLAHELKQPLSAIEMNSAVGNRWLDRALPDVHEARLINERIAADSRRAVEIVERIRAMALRRGPKRAVAQLDELIDEALVFLRPEVQSRGVTVMRQRAPVAPVVFGDRVQLQQVIVNLLVNAIQAMEQAGSTERIITIRTETPDAKRVHCATEDSGPGIAPEDLPRLFQSFYTTKESGMGMGLPICRSIIDAHDGWITADNASRHGGARFYFTLPSAAAMR</sequence>
<organism evidence="7 8">
    <name type="scientific">Paraburkholderia bengalensis</name>
    <dbReference type="NCBI Taxonomy" id="2747562"/>
    <lineage>
        <taxon>Bacteria</taxon>
        <taxon>Pseudomonadati</taxon>
        <taxon>Pseudomonadota</taxon>
        <taxon>Betaproteobacteria</taxon>
        <taxon>Burkholderiales</taxon>
        <taxon>Burkholderiaceae</taxon>
        <taxon>Paraburkholderia</taxon>
    </lineage>
</organism>
<dbReference type="InterPro" id="IPR035965">
    <property type="entry name" value="PAS-like_dom_sf"/>
</dbReference>
<dbReference type="InterPro" id="IPR003594">
    <property type="entry name" value="HATPase_dom"/>
</dbReference>
<dbReference type="InterPro" id="IPR005467">
    <property type="entry name" value="His_kinase_dom"/>
</dbReference>
<dbReference type="Gene3D" id="3.40.50.300">
    <property type="entry name" value="P-loop containing nucleotide triphosphate hydrolases"/>
    <property type="match status" value="1"/>
</dbReference>
<dbReference type="InterPro" id="IPR013655">
    <property type="entry name" value="PAS_fold_3"/>
</dbReference>
<dbReference type="PRINTS" id="PR00344">
    <property type="entry name" value="BCTRLSENSOR"/>
</dbReference>
<feature type="domain" description="Histidine kinase" evidence="5">
    <location>
        <begin position="1768"/>
        <end position="1985"/>
    </location>
</feature>
<dbReference type="InterPro" id="IPR041664">
    <property type="entry name" value="AAA_16"/>
</dbReference>
<dbReference type="Pfam" id="PF08447">
    <property type="entry name" value="PAS_3"/>
    <property type="match status" value="1"/>
</dbReference>
<comment type="catalytic activity">
    <reaction evidence="1">
        <text>ATP + protein L-histidine = ADP + protein N-phospho-L-histidine.</text>
        <dbReference type="EC" id="2.7.13.3"/>
    </reaction>
</comment>
<dbReference type="Pfam" id="PF00512">
    <property type="entry name" value="HisKA"/>
    <property type="match status" value="1"/>
</dbReference>
<reference evidence="7 8" key="1">
    <citation type="journal article" date="2022" name="Arch. Microbiol.">
        <title>Paraburkholderia bengalensis sp. nov. isolated from roots of Oryza sativa, IR64.</title>
        <authorList>
            <person name="Nag P."/>
            <person name="Mondal N."/>
            <person name="Sarkar J."/>
            <person name="Das S."/>
        </authorList>
    </citation>
    <scope>NUCLEOTIDE SEQUENCE [LARGE SCALE GENOMIC DNA]</scope>
    <source>
        <strain evidence="7 8">IR64_4_BI</strain>
    </source>
</reference>
<dbReference type="RefSeq" id="WP_336596820.1">
    <property type="nucleotide sequence ID" value="NZ_JACFYJ010000004.1"/>
</dbReference>
<dbReference type="InterPro" id="IPR008271">
    <property type="entry name" value="Ser/Thr_kinase_AS"/>
</dbReference>
<proteinExistence type="predicted"/>
<dbReference type="InterPro" id="IPR011009">
    <property type="entry name" value="Kinase-like_dom_sf"/>
</dbReference>
<dbReference type="EC" id="2.7.13.3" evidence="2"/>
<dbReference type="PANTHER" id="PTHR43642">
    <property type="entry name" value="HYBRID SIGNAL TRANSDUCTION HISTIDINE KINASE G"/>
    <property type="match status" value="1"/>
</dbReference>
<dbReference type="InterPro" id="IPR053159">
    <property type="entry name" value="Hybrid_Histidine_Kinase"/>
</dbReference>
<dbReference type="SMART" id="SM00065">
    <property type="entry name" value="GAF"/>
    <property type="match status" value="1"/>
</dbReference>
<dbReference type="Pfam" id="PF01590">
    <property type="entry name" value="GAF"/>
    <property type="match status" value="1"/>
</dbReference>
<dbReference type="CDD" id="cd00130">
    <property type="entry name" value="PAS"/>
    <property type="match status" value="1"/>
</dbReference>
<dbReference type="Gene3D" id="3.30.450.40">
    <property type="match status" value="1"/>
</dbReference>
<dbReference type="CDD" id="cd00082">
    <property type="entry name" value="HisKA"/>
    <property type="match status" value="1"/>
</dbReference>
<dbReference type="SUPFAM" id="SSF47384">
    <property type="entry name" value="Homodimeric domain of signal transducing histidine kinase"/>
    <property type="match status" value="1"/>
</dbReference>
<dbReference type="PROSITE" id="PS50011">
    <property type="entry name" value="PROTEIN_KINASE_DOM"/>
    <property type="match status" value="1"/>
</dbReference>
<evidence type="ECO:0000259" key="5">
    <source>
        <dbReference type="PROSITE" id="PS50109"/>
    </source>
</evidence>
<dbReference type="InterPro" id="IPR000719">
    <property type="entry name" value="Prot_kinase_dom"/>
</dbReference>
<keyword evidence="8" id="KW-1185">Reference proteome</keyword>
<dbReference type="SMART" id="SM00220">
    <property type="entry name" value="S_TKc"/>
    <property type="match status" value="1"/>
</dbReference>
<dbReference type="SMART" id="SM00086">
    <property type="entry name" value="PAC"/>
    <property type="match status" value="1"/>
</dbReference>
<dbReference type="InterPro" id="IPR036097">
    <property type="entry name" value="HisK_dim/P_sf"/>
</dbReference>
<evidence type="ECO:0000259" key="6">
    <source>
        <dbReference type="PROSITE" id="PS50113"/>
    </source>
</evidence>
<dbReference type="SMART" id="SM00387">
    <property type="entry name" value="HATPase_c"/>
    <property type="match status" value="1"/>
</dbReference>
<evidence type="ECO:0000313" key="7">
    <source>
        <dbReference type="EMBL" id="MEI5996385.1"/>
    </source>
</evidence>
<dbReference type="InterPro" id="IPR000014">
    <property type="entry name" value="PAS"/>
</dbReference>
<evidence type="ECO:0000313" key="8">
    <source>
        <dbReference type="Proteomes" id="UP001386437"/>
    </source>
</evidence>
<evidence type="ECO:0000256" key="3">
    <source>
        <dbReference type="ARBA" id="ARBA00022553"/>
    </source>
</evidence>
<dbReference type="SUPFAM" id="SSF55874">
    <property type="entry name" value="ATPase domain of HSP90 chaperone/DNA topoisomerase II/histidine kinase"/>
    <property type="match status" value="1"/>
</dbReference>
<dbReference type="NCBIfam" id="TIGR00229">
    <property type="entry name" value="sensory_box"/>
    <property type="match status" value="1"/>
</dbReference>
<dbReference type="PROSITE" id="PS50113">
    <property type="entry name" value="PAC"/>
    <property type="match status" value="1"/>
</dbReference>
<dbReference type="Gene3D" id="3.30.450.20">
    <property type="entry name" value="PAS domain"/>
    <property type="match status" value="2"/>
</dbReference>
<dbReference type="PROSITE" id="PS50109">
    <property type="entry name" value="HIS_KIN"/>
    <property type="match status" value="1"/>
</dbReference>
<dbReference type="Gene3D" id="3.30.565.10">
    <property type="entry name" value="Histidine kinase-like ATPase, C-terminal domain"/>
    <property type="match status" value="1"/>
</dbReference>
<comment type="caution">
    <text evidence="7">The sequence shown here is derived from an EMBL/GenBank/DDBJ whole genome shotgun (WGS) entry which is preliminary data.</text>
</comment>
<dbReference type="Gene3D" id="1.10.510.10">
    <property type="entry name" value="Transferase(Phosphotransferase) domain 1"/>
    <property type="match status" value="1"/>
</dbReference>
<name>A0ABU8ILC8_9BURK</name>
<keyword evidence="3" id="KW-0597">Phosphoprotein</keyword>
<dbReference type="Gene3D" id="2.10.70.100">
    <property type="match status" value="1"/>
</dbReference>
<dbReference type="InterPro" id="IPR004358">
    <property type="entry name" value="Sig_transdc_His_kin-like_C"/>
</dbReference>
<dbReference type="Gene3D" id="1.10.287.130">
    <property type="match status" value="1"/>
</dbReference>
<dbReference type="SUPFAM" id="SSF52540">
    <property type="entry name" value="P-loop containing nucleoside triphosphate hydrolases"/>
    <property type="match status" value="1"/>
</dbReference>
<gene>
    <name evidence="7" type="ORF">H3V53_03925</name>
</gene>
<dbReference type="Proteomes" id="UP001386437">
    <property type="component" value="Unassembled WGS sequence"/>
</dbReference>
<dbReference type="InterPro" id="IPR000700">
    <property type="entry name" value="PAS-assoc_C"/>
</dbReference>
<dbReference type="PROSITE" id="PS00108">
    <property type="entry name" value="PROTEIN_KINASE_ST"/>
    <property type="match status" value="1"/>
</dbReference>
<dbReference type="Pfam" id="PF02518">
    <property type="entry name" value="HATPase_c"/>
    <property type="match status" value="1"/>
</dbReference>
<evidence type="ECO:0000259" key="4">
    <source>
        <dbReference type="PROSITE" id="PS50011"/>
    </source>
</evidence>
<dbReference type="InterPro" id="IPR001610">
    <property type="entry name" value="PAC"/>
</dbReference>
<accession>A0ABU8ILC8</accession>
<evidence type="ECO:0000256" key="2">
    <source>
        <dbReference type="ARBA" id="ARBA00012438"/>
    </source>
</evidence>